<sequence length="126" mass="14022">MSLTIDKSMEGQVIYAIGRENAKPRVGENPLYQVEIVTVAKTKAVVKFLSTGQTKKLSTNGCGDHSFNYSFYRNVQDFQAAHFRVKIVDTLLYQHESVSSEVMVKIGELLGLDMDVSHLIKGPKGE</sequence>
<comment type="caution">
    <text evidence="1">The sequence shown here is derived from an EMBL/GenBank/DDBJ whole genome shotgun (WGS) entry which is preliminary data.</text>
</comment>
<protein>
    <submittedName>
        <fullName evidence="1">Uncharacterized protein</fullName>
    </submittedName>
</protein>
<evidence type="ECO:0000313" key="2">
    <source>
        <dbReference type="Proteomes" id="UP000309618"/>
    </source>
</evidence>
<evidence type="ECO:0000313" key="1">
    <source>
        <dbReference type="EMBL" id="THJ44972.1"/>
    </source>
</evidence>
<name>A0A4V3Z005_AERVE</name>
<reference evidence="1 2" key="1">
    <citation type="submission" date="2019-04" db="EMBL/GenBank/DDBJ databases">
        <title>Comparative genomics of Aeromonas veronii strains pathogenic to fish.</title>
        <authorList>
            <person name="Cascarano M.C."/>
            <person name="Smyrli M."/>
            <person name="Katharios P."/>
        </authorList>
    </citation>
    <scope>NUCLEOTIDE SEQUENCE [LARGE SCALE GENOMIC DNA]</scope>
    <source>
        <strain evidence="1 2">XU1</strain>
    </source>
</reference>
<dbReference type="EMBL" id="SSUX01000008">
    <property type="protein sequence ID" value="THJ44972.1"/>
    <property type="molecule type" value="Genomic_DNA"/>
</dbReference>
<dbReference type="RefSeq" id="WP_136501794.1">
    <property type="nucleotide sequence ID" value="NZ_SSUX01000008.1"/>
</dbReference>
<dbReference type="Proteomes" id="UP000309618">
    <property type="component" value="Unassembled WGS sequence"/>
</dbReference>
<gene>
    <name evidence="1" type="ORF">E8Q35_12340</name>
</gene>
<dbReference type="AlphaFoldDB" id="A0A4V3Z005"/>
<proteinExistence type="predicted"/>
<accession>A0A4V3Z005</accession>
<organism evidence="1 2">
    <name type="scientific">Aeromonas veronii</name>
    <dbReference type="NCBI Taxonomy" id="654"/>
    <lineage>
        <taxon>Bacteria</taxon>
        <taxon>Pseudomonadati</taxon>
        <taxon>Pseudomonadota</taxon>
        <taxon>Gammaproteobacteria</taxon>
        <taxon>Aeromonadales</taxon>
        <taxon>Aeromonadaceae</taxon>
        <taxon>Aeromonas</taxon>
    </lineage>
</organism>